<sequence length="201" mass="22502">MASIGTLILAAGASSRFNGCKALALFNQQPLLQHAINHSNTITGSHCHIVTGAWHEDISHYLAKSHYHGSVIHHRQWQQGIGSSIAFAVQYLDKHYSYDAILILLADQIALCSEDLQRLLQAYTGDNISCAFYHNSPGVPAIFPPHSFKQLQQLSGDRGAKRLLSDDRFDICHVVMPNAAIDIDTRDELLHWQQHDNREEK</sequence>
<evidence type="ECO:0000313" key="3">
    <source>
        <dbReference type="EMBL" id="CAH0992125.1"/>
    </source>
</evidence>
<gene>
    <name evidence="3" type="primary">glmU_1</name>
    <name evidence="3" type="ORF">SIN8267_02241</name>
</gene>
<dbReference type="GO" id="GO:0003977">
    <property type="term" value="F:UDP-N-acetylglucosamine diphosphorylase activity"/>
    <property type="evidence" value="ECO:0007669"/>
    <property type="project" value="UniProtKB-EC"/>
</dbReference>
<proteinExistence type="predicted"/>
<keyword evidence="3" id="KW-0548">Nucleotidyltransferase</keyword>
<evidence type="ECO:0000256" key="1">
    <source>
        <dbReference type="ARBA" id="ARBA00022842"/>
    </source>
</evidence>
<dbReference type="InterPro" id="IPR029044">
    <property type="entry name" value="Nucleotide-diphossugar_trans"/>
</dbReference>
<dbReference type="InterPro" id="IPR025877">
    <property type="entry name" value="MobA-like_NTP_Trfase"/>
</dbReference>
<dbReference type="CDD" id="cd04182">
    <property type="entry name" value="GT_2_like_f"/>
    <property type="match status" value="1"/>
</dbReference>
<dbReference type="PANTHER" id="PTHR43777">
    <property type="entry name" value="MOLYBDENUM COFACTOR CYTIDYLYLTRANSFERASE"/>
    <property type="match status" value="1"/>
</dbReference>
<dbReference type="PANTHER" id="PTHR43777:SF1">
    <property type="entry name" value="MOLYBDENUM COFACTOR CYTIDYLYLTRANSFERASE"/>
    <property type="match status" value="1"/>
</dbReference>
<name>A0ABM9AH95_9GAMM</name>
<evidence type="ECO:0000259" key="2">
    <source>
        <dbReference type="Pfam" id="PF12804"/>
    </source>
</evidence>
<dbReference type="Proteomes" id="UP000838100">
    <property type="component" value="Unassembled WGS sequence"/>
</dbReference>
<dbReference type="Gene3D" id="3.90.550.10">
    <property type="entry name" value="Spore Coat Polysaccharide Biosynthesis Protein SpsA, Chain A"/>
    <property type="match status" value="1"/>
</dbReference>
<feature type="domain" description="MobA-like NTP transferase" evidence="2">
    <location>
        <begin position="7"/>
        <end position="165"/>
    </location>
</feature>
<keyword evidence="4" id="KW-1185">Reference proteome</keyword>
<dbReference type="EMBL" id="CAKLPX010000002">
    <property type="protein sequence ID" value="CAH0992125.1"/>
    <property type="molecule type" value="Genomic_DNA"/>
</dbReference>
<dbReference type="Pfam" id="PF12804">
    <property type="entry name" value="NTP_transf_3"/>
    <property type="match status" value="1"/>
</dbReference>
<dbReference type="SUPFAM" id="SSF53448">
    <property type="entry name" value="Nucleotide-diphospho-sugar transferases"/>
    <property type="match status" value="1"/>
</dbReference>
<protein>
    <submittedName>
        <fullName evidence="3">Bifunctional protein GlmU</fullName>
        <ecNumber evidence="3">2.7.7.23</ecNumber>
    </submittedName>
</protein>
<dbReference type="RefSeq" id="WP_237444819.1">
    <property type="nucleotide sequence ID" value="NZ_CAKLPX010000002.1"/>
</dbReference>
<keyword evidence="3" id="KW-0808">Transferase</keyword>
<keyword evidence="1" id="KW-0460">Magnesium</keyword>
<organism evidence="3 4">
    <name type="scientific">Sinobacterium norvegicum</name>
    <dbReference type="NCBI Taxonomy" id="1641715"/>
    <lineage>
        <taxon>Bacteria</taxon>
        <taxon>Pseudomonadati</taxon>
        <taxon>Pseudomonadota</taxon>
        <taxon>Gammaproteobacteria</taxon>
        <taxon>Cellvibrionales</taxon>
        <taxon>Spongiibacteraceae</taxon>
        <taxon>Sinobacterium</taxon>
    </lineage>
</organism>
<comment type="caution">
    <text evidence="3">The sequence shown here is derived from an EMBL/GenBank/DDBJ whole genome shotgun (WGS) entry which is preliminary data.</text>
</comment>
<accession>A0ABM9AH95</accession>
<dbReference type="EC" id="2.7.7.23" evidence="3"/>
<reference evidence="3" key="1">
    <citation type="submission" date="2021-12" db="EMBL/GenBank/DDBJ databases">
        <authorList>
            <person name="Rodrigo-Torres L."/>
            <person name="Arahal R. D."/>
            <person name="Lucena T."/>
        </authorList>
    </citation>
    <scope>NUCLEOTIDE SEQUENCE</scope>
    <source>
        <strain evidence="3">CECT 8267</strain>
    </source>
</reference>
<evidence type="ECO:0000313" key="4">
    <source>
        <dbReference type="Proteomes" id="UP000838100"/>
    </source>
</evidence>